<comment type="subcellular location">
    <subcellularLocation>
        <location evidence="1">Mitochondrion</location>
    </subcellularLocation>
</comment>
<evidence type="ECO:0000256" key="2">
    <source>
        <dbReference type="ARBA" id="ARBA00005557"/>
    </source>
</evidence>
<evidence type="ECO:0000256" key="6">
    <source>
        <dbReference type="ARBA" id="ARBA00023274"/>
    </source>
</evidence>
<evidence type="ECO:0000256" key="1">
    <source>
        <dbReference type="ARBA" id="ARBA00004173"/>
    </source>
</evidence>
<comment type="caution">
    <text evidence="9">The sequence shown here is derived from an EMBL/GenBank/DDBJ whole genome shotgun (WGS) entry which is preliminary data.</text>
</comment>
<dbReference type="Proteomes" id="UP000693970">
    <property type="component" value="Unassembled WGS sequence"/>
</dbReference>
<accession>A0A9K3LJP3</accession>
<evidence type="ECO:0000256" key="5">
    <source>
        <dbReference type="ARBA" id="ARBA00023128"/>
    </source>
</evidence>
<keyword evidence="10" id="KW-1185">Reference proteome</keyword>
<dbReference type="EMBL" id="JAGRRH010000010">
    <property type="protein sequence ID" value="KAG7363649.1"/>
    <property type="molecule type" value="Genomic_DNA"/>
</dbReference>
<evidence type="ECO:0000313" key="9">
    <source>
        <dbReference type="EMBL" id="KAG7363649.1"/>
    </source>
</evidence>
<dbReference type="OrthoDB" id="35450at2759"/>
<reference evidence="9" key="1">
    <citation type="journal article" date="2021" name="Sci. Rep.">
        <title>Diploid genomic architecture of Nitzschia inconspicua, an elite biomass production diatom.</title>
        <authorList>
            <person name="Oliver A."/>
            <person name="Podell S."/>
            <person name="Pinowska A."/>
            <person name="Traller J.C."/>
            <person name="Smith S.R."/>
            <person name="McClure R."/>
            <person name="Beliaev A."/>
            <person name="Bohutskyi P."/>
            <person name="Hill E.A."/>
            <person name="Rabines A."/>
            <person name="Zheng H."/>
            <person name="Allen L.Z."/>
            <person name="Kuo A."/>
            <person name="Grigoriev I.V."/>
            <person name="Allen A.E."/>
            <person name="Hazlebeck D."/>
            <person name="Allen E.E."/>
        </authorList>
    </citation>
    <scope>NUCLEOTIDE SEQUENCE</scope>
    <source>
        <strain evidence="9">Hildebrandi</strain>
    </source>
</reference>
<proteinExistence type="inferred from homology"/>
<name>A0A9K3LJP3_9STRA</name>
<dbReference type="InterPro" id="IPR019716">
    <property type="entry name" value="Ribosomal_mL53"/>
</dbReference>
<gene>
    <name evidence="9" type="ORF">IV203_027010</name>
</gene>
<protein>
    <recommendedName>
        <fullName evidence="7">Large ribosomal subunit protein mL53</fullName>
    </recommendedName>
    <alternativeName>
        <fullName evidence="8">39S ribosomal protein L53, mitochondrial</fullName>
    </alternativeName>
</protein>
<evidence type="ECO:0000256" key="3">
    <source>
        <dbReference type="ARBA" id="ARBA00022946"/>
    </source>
</evidence>
<dbReference type="PANTHER" id="PTHR33618:SF1">
    <property type="entry name" value="LARGE RIBOSOMAL SUBUNIT PROTEIN ML53"/>
    <property type="match status" value="1"/>
</dbReference>
<keyword evidence="6" id="KW-0687">Ribonucleoprotein</keyword>
<evidence type="ECO:0000313" key="10">
    <source>
        <dbReference type="Proteomes" id="UP000693970"/>
    </source>
</evidence>
<keyword evidence="4 9" id="KW-0689">Ribosomal protein</keyword>
<dbReference type="Pfam" id="PF10780">
    <property type="entry name" value="MRP_L53"/>
    <property type="match status" value="1"/>
</dbReference>
<comment type="similarity">
    <text evidence="2">Belongs to the mitochondrion-specific ribosomal protein mL53 family.</text>
</comment>
<dbReference type="AlphaFoldDB" id="A0A9K3LJP3"/>
<keyword evidence="5" id="KW-0496">Mitochondrion</keyword>
<dbReference type="PANTHER" id="PTHR33618">
    <property type="entry name" value="39S RIBOSOMAL PROTEIN L53, MITOCHONDRIAL"/>
    <property type="match status" value="1"/>
</dbReference>
<evidence type="ECO:0000256" key="4">
    <source>
        <dbReference type="ARBA" id="ARBA00022980"/>
    </source>
</evidence>
<dbReference type="GO" id="GO:0005762">
    <property type="term" value="C:mitochondrial large ribosomal subunit"/>
    <property type="evidence" value="ECO:0007669"/>
    <property type="project" value="TreeGrafter"/>
</dbReference>
<reference evidence="9" key="2">
    <citation type="submission" date="2021-04" db="EMBL/GenBank/DDBJ databases">
        <authorList>
            <person name="Podell S."/>
        </authorList>
    </citation>
    <scope>NUCLEOTIDE SEQUENCE</scope>
    <source>
        <strain evidence="9">Hildebrandi</strain>
    </source>
</reference>
<organism evidence="9 10">
    <name type="scientific">Nitzschia inconspicua</name>
    <dbReference type="NCBI Taxonomy" id="303405"/>
    <lineage>
        <taxon>Eukaryota</taxon>
        <taxon>Sar</taxon>
        <taxon>Stramenopiles</taxon>
        <taxon>Ochrophyta</taxon>
        <taxon>Bacillariophyta</taxon>
        <taxon>Bacillariophyceae</taxon>
        <taxon>Bacillariophycidae</taxon>
        <taxon>Bacillariales</taxon>
        <taxon>Bacillariaceae</taxon>
        <taxon>Nitzschia</taxon>
    </lineage>
</organism>
<evidence type="ECO:0000256" key="7">
    <source>
        <dbReference type="ARBA" id="ARBA00035180"/>
    </source>
</evidence>
<dbReference type="InterPro" id="IPR052473">
    <property type="entry name" value="mtLSU_mL53"/>
</dbReference>
<sequence>MPIKFSKETSSRLFRYVKTVDIQFNPFDNRTKSAREIWRQMQATRFKRANPKLKINTNVSGTAAAPKVVFTLYDDSEMRFDSQNYTASEILFDVHLTLDKLDNEFEMSGKSFDDE</sequence>
<evidence type="ECO:0000256" key="8">
    <source>
        <dbReference type="ARBA" id="ARBA00042721"/>
    </source>
</evidence>
<keyword evidence="3" id="KW-0809">Transit peptide</keyword>